<keyword evidence="7" id="KW-0408">Iron</keyword>
<dbReference type="InterPro" id="IPR016454">
    <property type="entry name" value="Cysteine_dSase"/>
</dbReference>
<evidence type="ECO:0000256" key="7">
    <source>
        <dbReference type="ARBA" id="ARBA00023004"/>
    </source>
</evidence>
<keyword evidence="5" id="KW-0479">Metal-binding</keyword>
<proteinExistence type="inferred from homology"/>
<comment type="catalytic activity">
    <reaction evidence="9">
        <text>(sulfur carrier)-H + L-cysteine = (sulfur carrier)-SH + L-alanine</text>
        <dbReference type="Rhea" id="RHEA:43892"/>
        <dbReference type="Rhea" id="RHEA-COMP:14737"/>
        <dbReference type="Rhea" id="RHEA-COMP:14739"/>
        <dbReference type="ChEBI" id="CHEBI:29917"/>
        <dbReference type="ChEBI" id="CHEBI:35235"/>
        <dbReference type="ChEBI" id="CHEBI:57972"/>
        <dbReference type="ChEBI" id="CHEBI:64428"/>
        <dbReference type="EC" id="2.8.1.7"/>
    </reaction>
</comment>
<evidence type="ECO:0000256" key="3">
    <source>
        <dbReference type="ARBA" id="ARBA00012239"/>
    </source>
</evidence>
<dbReference type="PANTHER" id="PTHR11601">
    <property type="entry name" value="CYSTEINE DESULFURYLASE FAMILY MEMBER"/>
    <property type="match status" value="1"/>
</dbReference>
<dbReference type="InterPro" id="IPR015422">
    <property type="entry name" value="PyrdxlP-dep_Trfase_small"/>
</dbReference>
<dbReference type="PROSITE" id="PS00595">
    <property type="entry name" value="AA_TRANSFER_CLASS_5"/>
    <property type="match status" value="1"/>
</dbReference>
<dbReference type="InterPro" id="IPR015424">
    <property type="entry name" value="PyrdxlP-dep_Trfase"/>
</dbReference>
<evidence type="ECO:0000256" key="2">
    <source>
        <dbReference type="ARBA" id="ARBA00006490"/>
    </source>
</evidence>
<evidence type="ECO:0000256" key="10">
    <source>
        <dbReference type="RuleBase" id="RU004504"/>
    </source>
</evidence>
<comment type="cofactor">
    <cofactor evidence="1 10">
        <name>pyridoxal 5'-phosphate</name>
        <dbReference type="ChEBI" id="CHEBI:597326"/>
    </cofactor>
</comment>
<evidence type="ECO:0000259" key="11">
    <source>
        <dbReference type="Pfam" id="PF00266"/>
    </source>
</evidence>
<protein>
    <recommendedName>
        <fullName evidence="3">cysteine desulfurase</fullName>
        <ecNumber evidence="3">2.8.1.7</ecNumber>
    </recommendedName>
</protein>
<dbReference type="GO" id="GO:0008483">
    <property type="term" value="F:transaminase activity"/>
    <property type="evidence" value="ECO:0007669"/>
    <property type="project" value="UniProtKB-KW"/>
</dbReference>
<evidence type="ECO:0000256" key="9">
    <source>
        <dbReference type="ARBA" id="ARBA00050776"/>
    </source>
</evidence>
<name>A0A9D2HIG3_9FIRM</name>
<gene>
    <name evidence="12" type="ORF">IAA07_11505</name>
</gene>
<dbReference type="PANTHER" id="PTHR11601:SF34">
    <property type="entry name" value="CYSTEINE DESULFURASE"/>
    <property type="match status" value="1"/>
</dbReference>
<keyword evidence="4" id="KW-0808">Transferase</keyword>
<evidence type="ECO:0000256" key="1">
    <source>
        <dbReference type="ARBA" id="ARBA00001933"/>
    </source>
</evidence>
<comment type="similarity">
    <text evidence="2">Belongs to the class-V pyridoxal-phosphate-dependent aminotransferase family. NifS/IscS subfamily.</text>
</comment>
<dbReference type="Proteomes" id="UP000823900">
    <property type="component" value="Unassembled WGS sequence"/>
</dbReference>
<comment type="caution">
    <text evidence="12">The sequence shown here is derived from an EMBL/GenBank/DDBJ whole genome shotgun (WGS) entry which is preliminary data.</text>
</comment>
<organism evidence="12 13">
    <name type="scientific">Candidatus Lachnoclostridium stercoravium</name>
    <dbReference type="NCBI Taxonomy" id="2838633"/>
    <lineage>
        <taxon>Bacteria</taxon>
        <taxon>Bacillati</taxon>
        <taxon>Bacillota</taxon>
        <taxon>Clostridia</taxon>
        <taxon>Lachnospirales</taxon>
        <taxon>Lachnospiraceae</taxon>
    </lineage>
</organism>
<dbReference type="FunFam" id="3.40.640.10:FF:000084">
    <property type="entry name" value="IscS-like cysteine desulfurase"/>
    <property type="match status" value="1"/>
</dbReference>
<dbReference type="InterPro" id="IPR020578">
    <property type="entry name" value="Aminotrans_V_PyrdxlP_BS"/>
</dbReference>
<dbReference type="InterPro" id="IPR000192">
    <property type="entry name" value="Aminotrans_V_dom"/>
</dbReference>
<dbReference type="GO" id="GO:0051536">
    <property type="term" value="F:iron-sulfur cluster binding"/>
    <property type="evidence" value="ECO:0007669"/>
    <property type="project" value="UniProtKB-KW"/>
</dbReference>
<keyword evidence="6" id="KW-0663">Pyridoxal phosphate</keyword>
<dbReference type="InterPro" id="IPR015421">
    <property type="entry name" value="PyrdxlP-dep_Trfase_major"/>
</dbReference>
<evidence type="ECO:0000256" key="4">
    <source>
        <dbReference type="ARBA" id="ARBA00022679"/>
    </source>
</evidence>
<dbReference type="Gene3D" id="1.10.260.50">
    <property type="match status" value="1"/>
</dbReference>
<dbReference type="GO" id="GO:0031071">
    <property type="term" value="F:cysteine desulfurase activity"/>
    <property type="evidence" value="ECO:0007669"/>
    <property type="project" value="UniProtKB-EC"/>
</dbReference>
<dbReference type="GO" id="GO:0046872">
    <property type="term" value="F:metal ion binding"/>
    <property type="evidence" value="ECO:0007669"/>
    <property type="project" value="UniProtKB-KW"/>
</dbReference>
<evidence type="ECO:0000256" key="6">
    <source>
        <dbReference type="ARBA" id="ARBA00022898"/>
    </source>
</evidence>
<reference evidence="12" key="2">
    <citation type="submission" date="2021-04" db="EMBL/GenBank/DDBJ databases">
        <authorList>
            <person name="Gilroy R."/>
        </authorList>
    </citation>
    <scope>NUCLEOTIDE SEQUENCE</scope>
    <source>
        <strain evidence="12">CHK178-16964</strain>
    </source>
</reference>
<keyword evidence="8" id="KW-0411">Iron-sulfur</keyword>
<dbReference type="EC" id="2.8.1.7" evidence="3"/>
<dbReference type="PIRSF" id="PIRSF005572">
    <property type="entry name" value="NifS"/>
    <property type="match status" value="1"/>
</dbReference>
<dbReference type="Pfam" id="PF00266">
    <property type="entry name" value="Aminotran_5"/>
    <property type="match status" value="1"/>
</dbReference>
<evidence type="ECO:0000256" key="5">
    <source>
        <dbReference type="ARBA" id="ARBA00022723"/>
    </source>
</evidence>
<evidence type="ECO:0000313" key="12">
    <source>
        <dbReference type="EMBL" id="HJA72180.1"/>
    </source>
</evidence>
<feature type="domain" description="Aminotransferase class V" evidence="11">
    <location>
        <begin position="3"/>
        <end position="333"/>
    </location>
</feature>
<dbReference type="EMBL" id="DWZA01000100">
    <property type="protein sequence ID" value="HJA72180.1"/>
    <property type="molecule type" value="Genomic_DNA"/>
</dbReference>
<keyword evidence="12" id="KW-0032">Aminotransferase</keyword>
<evidence type="ECO:0000256" key="8">
    <source>
        <dbReference type="ARBA" id="ARBA00023014"/>
    </source>
</evidence>
<dbReference type="AlphaFoldDB" id="A0A9D2HIG3"/>
<evidence type="ECO:0000313" key="13">
    <source>
        <dbReference type="Proteomes" id="UP000823900"/>
    </source>
</evidence>
<sequence>MSVYLDYNASAPILPEVLEAMVSVYRNTPGNADSRTHIFGTNAAKAVQNSRASIASILAVDPSEVIFTSGSTESNNTAILGIEEYARATKKMHIITTAIEHKAVLEPLKYLEGRGFSVDYVKPDESGRINSETLLSKVRNDTVLVSVMFVNSETGIIQPVEEIGRALKKKKVLFHVDATQALGKLNDRIRNLDYDMMSIAAHKIGGPQGIGALILKRDEQYKRPPITPLMYGGHQEHGFRPGTTPVALVVGFATAMEYAEKNLDRNMKECQRIKDTFFDVIKDLPYTLNGDPNFCLPSTVNLSIDGLDAEAAFLCLGDSYSFSNGSACNSSSHSLSYVLEAMGLSEKRKSEAIRLSWSGTEKIDFSEFVSIVASML</sequence>
<dbReference type="Gene3D" id="3.40.640.10">
    <property type="entry name" value="Type I PLP-dependent aspartate aminotransferase-like (Major domain)"/>
    <property type="match status" value="1"/>
</dbReference>
<dbReference type="SUPFAM" id="SSF53383">
    <property type="entry name" value="PLP-dependent transferases"/>
    <property type="match status" value="1"/>
</dbReference>
<reference evidence="12" key="1">
    <citation type="journal article" date="2021" name="PeerJ">
        <title>Extensive microbial diversity within the chicken gut microbiome revealed by metagenomics and culture.</title>
        <authorList>
            <person name="Gilroy R."/>
            <person name="Ravi A."/>
            <person name="Getino M."/>
            <person name="Pursley I."/>
            <person name="Horton D.L."/>
            <person name="Alikhan N.F."/>
            <person name="Baker D."/>
            <person name="Gharbi K."/>
            <person name="Hall N."/>
            <person name="Watson M."/>
            <person name="Adriaenssens E.M."/>
            <person name="Foster-Nyarko E."/>
            <person name="Jarju S."/>
            <person name="Secka A."/>
            <person name="Antonio M."/>
            <person name="Oren A."/>
            <person name="Chaudhuri R.R."/>
            <person name="La Ragione R."/>
            <person name="Hildebrand F."/>
            <person name="Pallen M.J."/>
        </authorList>
    </citation>
    <scope>NUCLEOTIDE SEQUENCE</scope>
    <source>
        <strain evidence="12">CHK178-16964</strain>
    </source>
</reference>
<accession>A0A9D2HIG3</accession>
<dbReference type="Gene3D" id="3.90.1150.10">
    <property type="entry name" value="Aspartate Aminotransferase, domain 1"/>
    <property type="match status" value="1"/>
</dbReference>